<reference evidence="2" key="1">
    <citation type="journal article" date="2021" name="Nat. Commun.">
        <title>Genetic determinants of endophytism in the Arabidopsis root mycobiome.</title>
        <authorList>
            <person name="Mesny F."/>
            <person name="Miyauchi S."/>
            <person name="Thiergart T."/>
            <person name="Pickel B."/>
            <person name="Atanasova L."/>
            <person name="Karlsson M."/>
            <person name="Huettel B."/>
            <person name="Barry K.W."/>
            <person name="Haridas S."/>
            <person name="Chen C."/>
            <person name="Bauer D."/>
            <person name="Andreopoulos W."/>
            <person name="Pangilinan J."/>
            <person name="LaButti K."/>
            <person name="Riley R."/>
            <person name="Lipzen A."/>
            <person name="Clum A."/>
            <person name="Drula E."/>
            <person name="Henrissat B."/>
            <person name="Kohler A."/>
            <person name="Grigoriev I.V."/>
            <person name="Martin F.M."/>
            <person name="Hacquard S."/>
        </authorList>
    </citation>
    <scope>NUCLEOTIDE SEQUENCE</scope>
    <source>
        <strain evidence="2">MPI-SDFR-AT-0073</strain>
    </source>
</reference>
<feature type="domain" description="Enoyl reductase (ER)" evidence="1">
    <location>
        <begin position="19"/>
        <end position="278"/>
    </location>
</feature>
<dbReference type="InterPro" id="IPR013154">
    <property type="entry name" value="ADH-like_N"/>
</dbReference>
<dbReference type="PANTHER" id="PTHR11695">
    <property type="entry name" value="ALCOHOL DEHYDROGENASE RELATED"/>
    <property type="match status" value="1"/>
</dbReference>
<dbReference type="EMBL" id="JAGPXC010000002">
    <property type="protein sequence ID" value="KAH6657109.1"/>
    <property type="molecule type" value="Genomic_DNA"/>
</dbReference>
<sequence length="370" mass="39981">MMAELPITMRSLVAPKPCKPSGYEIVDLPLPPISNADEMLVKVHACGLMTGDTQVASGSMSFLVSMRFPAGLGIECSGTVVSVGSNVTNFKPGDAVYGMAFGRPMEFDRLSGFCSQYCIGREKLFLHKPPHISFEEAGGLLSFTLTAYESLQLGAKHMASHGKKLEGSTVFVPGALSATGSICIQLLKNVFGVSKVIATVSTSKIPLVEKYLPGLVDQVVDYKLTRKLTDVIPAGGVDFAYNTQWNTLESVVPLMNKDTGVIVSIASIFPSRLLKLALGPALPFWVGWIADLAQLYYRWLVWGTNIKLDFVSGNGENRELVEKTAEVIALQKVKCVMRIVNLENIEAVRVACDEVYTGKGGIGKLVVKIV</sequence>
<dbReference type="RefSeq" id="XP_045961343.1">
    <property type="nucleotide sequence ID" value="XM_046101977.1"/>
</dbReference>
<dbReference type="GeneID" id="70130869"/>
<name>A0A9P9A0I2_9PEZI</name>
<evidence type="ECO:0000313" key="3">
    <source>
        <dbReference type="Proteomes" id="UP000758603"/>
    </source>
</evidence>
<proteinExistence type="predicted"/>
<dbReference type="SMART" id="SM00829">
    <property type="entry name" value="PKS_ER"/>
    <property type="match status" value="1"/>
</dbReference>
<dbReference type="Pfam" id="PF08240">
    <property type="entry name" value="ADH_N"/>
    <property type="match status" value="1"/>
</dbReference>
<dbReference type="InterPro" id="IPR020843">
    <property type="entry name" value="ER"/>
</dbReference>
<accession>A0A9P9A0I2</accession>
<comment type="caution">
    <text evidence="2">The sequence shown here is derived from an EMBL/GenBank/DDBJ whole genome shotgun (WGS) entry which is preliminary data.</text>
</comment>
<evidence type="ECO:0000313" key="2">
    <source>
        <dbReference type="EMBL" id="KAH6657109.1"/>
    </source>
</evidence>
<dbReference type="Proteomes" id="UP000758603">
    <property type="component" value="Unassembled WGS sequence"/>
</dbReference>
<dbReference type="AlphaFoldDB" id="A0A9P9A0I2"/>
<dbReference type="SUPFAM" id="SSF50129">
    <property type="entry name" value="GroES-like"/>
    <property type="match status" value="1"/>
</dbReference>
<organism evidence="2 3">
    <name type="scientific">Truncatella angustata</name>
    <dbReference type="NCBI Taxonomy" id="152316"/>
    <lineage>
        <taxon>Eukaryota</taxon>
        <taxon>Fungi</taxon>
        <taxon>Dikarya</taxon>
        <taxon>Ascomycota</taxon>
        <taxon>Pezizomycotina</taxon>
        <taxon>Sordariomycetes</taxon>
        <taxon>Xylariomycetidae</taxon>
        <taxon>Amphisphaeriales</taxon>
        <taxon>Sporocadaceae</taxon>
        <taxon>Truncatella</taxon>
    </lineage>
</organism>
<dbReference type="OrthoDB" id="9992527at2759"/>
<dbReference type="PANTHER" id="PTHR11695:SF294">
    <property type="entry name" value="RETICULON-4-INTERACTING PROTEIN 1, MITOCHONDRIAL"/>
    <property type="match status" value="1"/>
</dbReference>
<dbReference type="Gene3D" id="3.40.50.720">
    <property type="entry name" value="NAD(P)-binding Rossmann-like Domain"/>
    <property type="match status" value="1"/>
</dbReference>
<protein>
    <submittedName>
        <fullName evidence="2">Alcohol dehydrogenase</fullName>
    </submittedName>
</protein>
<dbReference type="GO" id="GO:0016491">
    <property type="term" value="F:oxidoreductase activity"/>
    <property type="evidence" value="ECO:0007669"/>
    <property type="project" value="InterPro"/>
</dbReference>
<dbReference type="InterPro" id="IPR011032">
    <property type="entry name" value="GroES-like_sf"/>
</dbReference>
<dbReference type="SUPFAM" id="SSF51735">
    <property type="entry name" value="NAD(P)-binding Rossmann-fold domains"/>
    <property type="match status" value="1"/>
</dbReference>
<dbReference type="InterPro" id="IPR050700">
    <property type="entry name" value="YIM1/Zinc_Alcohol_DH_Fams"/>
</dbReference>
<dbReference type="InterPro" id="IPR036291">
    <property type="entry name" value="NAD(P)-bd_dom_sf"/>
</dbReference>
<dbReference type="CDD" id="cd05289">
    <property type="entry name" value="MDR_like_2"/>
    <property type="match status" value="1"/>
</dbReference>
<gene>
    <name evidence="2" type="ORF">BKA67DRAFT_554268</name>
</gene>
<dbReference type="Gene3D" id="3.90.180.10">
    <property type="entry name" value="Medium-chain alcohol dehydrogenases, catalytic domain"/>
    <property type="match status" value="1"/>
</dbReference>
<evidence type="ECO:0000259" key="1">
    <source>
        <dbReference type="SMART" id="SM00829"/>
    </source>
</evidence>
<keyword evidence="3" id="KW-1185">Reference proteome</keyword>